<protein>
    <submittedName>
        <fullName evidence="2 3">Membrane protein</fullName>
    </submittedName>
</protein>
<keyword evidence="1" id="KW-1133">Transmembrane helix</keyword>
<organism evidence="2 4">
    <name type="scientific">Cryobacterium roopkundense</name>
    <dbReference type="NCBI Taxonomy" id="1001240"/>
    <lineage>
        <taxon>Bacteria</taxon>
        <taxon>Bacillati</taxon>
        <taxon>Actinomycetota</taxon>
        <taxon>Actinomycetes</taxon>
        <taxon>Micrococcales</taxon>
        <taxon>Microbacteriaceae</taxon>
        <taxon>Cryobacterium</taxon>
    </lineage>
</organism>
<evidence type="ECO:0000313" key="3">
    <source>
        <dbReference type="EMBL" id="MBB5642468.1"/>
    </source>
</evidence>
<dbReference type="AlphaFoldDB" id="A0A099JVN6"/>
<proteinExistence type="predicted"/>
<dbReference type="Proteomes" id="UP000029864">
    <property type="component" value="Unassembled WGS sequence"/>
</dbReference>
<keyword evidence="1" id="KW-0812">Transmembrane</keyword>
<dbReference type="Proteomes" id="UP000561726">
    <property type="component" value="Unassembled WGS sequence"/>
</dbReference>
<dbReference type="Pfam" id="PF10031">
    <property type="entry name" value="DUF2273"/>
    <property type="match status" value="1"/>
</dbReference>
<evidence type="ECO:0000313" key="4">
    <source>
        <dbReference type="Proteomes" id="UP000029864"/>
    </source>
</evidence>
<evidence type="ECO:0000313" key="2">
    <source>
        <dbReference type="EMBL" id="KGJ81737.1"/>
    </source>
</evidence>
<dbReference type="EMBL" id="JPXF01000003">
    <property type="protein sequence ID" value="KGJ81737.1"/>
    <property type="molecule type" value="Genomic_DNA"/>
</dbReference>
<accession>A0A099JVN6</accession>
<dbReference type="InterPro" id="IPR018730">
    <property type="entry name" value="DUF2273"/>
</dbReference>
<dbReference type="EMBL" id="JACHBQ010000001">
    <property type="protein sequence ID" value="MBB5642468.1"/>
    <property type="molecule type" value="Genomic_DNA"/>
</dbReference>
<name>A0A099JVN6_9MICO</name>
<keyword evidence="4" id="KW-1185">Reference proteome</keyword>
<reference evidence="2 4" key="1">
    <citation type="submission" date="2014-08" db="EMBL/GenBank/DDBJ databases">
        <authorList>
            <person name="Sisinthy S."/>
        </authorList>
    </citation>
    <scope>NUCLEOTIDE SEQUENCE [LARGE SCALE GENOMIC DNA]</scope>
    <source>
        <strain evidence="2 4">RuG17</strain>
    </source>
</reference>
<keyword evidence="1" id="KW-0472">Membrane</keyword>
<feature type="transmembrane region" description="Helical" evidence="1">
    <location>
        <begin position="6"/>
        <end position="39"/>
    </location>
</feature>
<dbReference type="RefSeq" id="WP_035834689.1">
    <property type="nucleotide sequence ID" value="NZ_JACHBQ010000001.1"/>
</dbReference>
<sequence>MSHTTIGIAVGAILALTAVMLGFWAFLLVAVAMGVGAVVARVLDGDLDLRRVADAFRGRRSSS</sequence>
<evidence type="ECO:0000256" key="1">
    <source>
        <dbReference type="SAM" id="Phobius"/>
    </source>
</evidence>
<reference evidence="3 5" key="2">
    <citation type="submission" date="2020-08" db="EMBL/GenBank/DDBJ databases">
        <title>Sequencing the genomes of 1000 actinobacteria strains.</title>
        <authorList>
            <person name="Klenk H.-P."/>
        </authorList>
    </citation>
    <scope>NUCLEOTIDE SEQUENCE [LARGE SCALE GENOMIC DNA]</scope>
    <source>
        <strain evidence="3 5">DSM 21065</strain>
    </source>
</reference>
<dbReference type="STRING" id="1001240.GY21_01220"/>
<comment type="caution">
    <text evidence="2">The sequence shown here is derived from an EMBL/GenBank/DDBJ whole genome shotgun (WGS) entry which is preliminary data.</text>
</comment>
<evidence type="ECO:0000313" key="5">
    <source>
        <dbReference type="Proteomes" id="UP000561726"/>
    </source>
</evidence>
<gene>
    <name evidence="3" type="ORF">BJ997_003016</name>
    <name evidence="2" type="ORF">GY21_01220</name>
</gene>
<dbReference type="eggNOG" id="ENOG502ZMH1">
    <property type="taxonomic scope" value="Bacteria"/>
</dbReference>